<keyword evidence="9" id="KW-1185">Reference proteome</keyword>
<evidence type="ECO:0000313" key="8">
    <source>
        <dbReference type="EMBL" id="CAK0892871.1"/>
    </source>
</evidence>
<evidence type="ECO:0000256" key="4">
    <source>
        <dbReference type="ARBA" id="ARBA00022701"/>
    </source>
</evidence>
<gene>
    <name evidence="8" type="ORF">PCOR1329_LOCUS72403</name>
</gene>
<proteinExistence type="inferred from homology"/>
<keyword evidence="3" id="KW-0963">Cytoplasm</keyword>
<evidence type="ECO:0000256" key="5">
    <source>
        <dbReference type="ARBA" id="ARBA00023212"/>
    </source>
</evidence>
<reference evidence="8" key="1">
    <citation type="submission" date="2023-10" db="EMBL/GenBank/DDBJ databases">
        <authorList>
            <person name="Chen Y."/>
            <person name="Shah S."/>
            <person name="Dougan E. K."/>
            <person name="Thang M."/>
            <person name="Chan C."/>
        </authorList>
    </citation>
    <scope>NUCLEOTIDE SEQUENCE [LARGE SCALE GENOMIC DNA]</scope>
</reference>
<comment type="caution">
    <text evidence="8">The sequence shown here is derived from an EMBL/GenBank/DDBJ whole genome shotgun (WGS) entry which is preliminary data.</text>
</comment>
<evidence type="ECO:0000256" key="1">
    <source>
        <dbReference type="ARBA" id="ARBA00004245"/>
    </source>
</evidence>
<evidence type="ECO:0000256" key="2">
    <source>
        <dbReference type="ARBA" id="ARBA00010337"/>
    </source>
</evidence>
<feature type="region of interest" description="Disordered" evidence="6">
    <location>
        <begin position="272"/>
        <end position="299"/>
    </location>
</feature>
<feature type="compositionally biased region" description="Low complexity" evidence="6">
    <location>
        <begin position="274"/>
        <end position="294"/>
    </location>
</feature>
<dbReference type="PANTHER" id="PTHR19302:SF14">
    <property type="entry name" value="GAMMA-TUBULIN COMPLEX COMPONENT 3"/>
    <property type="match status" value="1"/>
</dbReference>
<comment type="similarity">
    <text evidence="2">Belongs to the TUBGCP family.</text>
</comment>
<dbReference type="Proteomes" id="UP001189429">
    <property type="component" value="Unassembled WGS sequence"/>
</dbReference>
<evidence type="ECO:0000256" key="3">
    <source>
        <dbReference type="ARBA" id="ARBA00022490"/>
    </source>
</evidence>
<dbReference type="Gene3D" id="1.20.120.1900">
    <property type="entry name" value="Gamma-tubulin complex, C-terminal domain"/>
    <property type="match status" value="1"/>
</dbReference>
<sequence>ALQRHLAARGQELGQRAPELGLEVRQTLHKCTCLRNEMHHFAQNIYSYVMCEVLETAWARLQSGWQECEDLDQAGAAAATFRGPRGREGATFAPGRGAPAGAAALQVIREHHRYLACIEEGAFLAAKSEPILTALTALFGLALEFAELHEQVCTSAFEAVAVLGAELDGPLPLARALAQCRAQLDQVGASFLMRLLALLRALEVQPPLQHLLSDLRFLLCRLDFNGHYEQKRTAPFAAALLRWAPMYARRSSSPAVAVRVEACSMAAPSMGGVPTPSRAPCAASASPAPAPRGRAATDPEALKERARLEQELEMDRRFFTDPPEDYVRCPTCTVVYAVHQSRPVTPQDIMAVVAPILPASYSKELPRAANLTLEEAMRHMHRSRFRCAQCDTDRLLPLRGVPVPLGLVLRRLAEAPGDRGRGVPRGLLPLVPAALHG</sequence>
<feature type="domain" description="Gamma tubulin complex component C-terminal" evidence="7">
    <location>
        <begin position="24"/>
        <end position="228"/>
    </location>
</feature>
<protein>
    <recommendedName>
        <fullName evidence="7">Gamma tubulin complex component C-terminal domain-containing protein</fullName>
    </recommendedName>
</protein>
<dbReference type="Pfam" id="PF04130">
    <property type="entry name" value="GCP_C_terminal"/>
    <property type="match status" value="1"/>
</dbReference>
<name>A0ABN9X2H6_9DINO</name>
<evidence type="ECO:0000256" key="6">
    <source>
        <dbReference type="SAM" id="MobiDB-lite"/>
    </source>
</evidence>
<dbReference type="InterPro" id="IPR040457">
    <property type="entry name" value="GCP_C"/>
</dbReference>
<dbReference type="InterPro" id="IPR007259">
    <property type="entry name" value="GCP"/>
</dbReference>
<dbReference type="InterPro" id="IPR042241">
    <property type="entry name" value="GCP_C_sf"/>
</dbReference>
<accession>A0ABN9X2H6</accession>
<dbReference type="EMBL" id="CAUYUJ010019675">
    <property type="protein sequence ID" value="CAK0892871.1"/>
    <property type="molecule type" value="Genomic_DNA"/>
</dbReference>
<dbReference type="PANTHER" id="PTHR19302">
    <property type="entry name" value="GAMMA TUBULIN COMPLEX PROTEIN"/>
    <property type="match status" value="1"/>
</dbReference>
<feature type="non-terminal residue" evidence="8">
    <location>
        <position position="1"/>
    </location>
</feature>
<evidence type="ECO:0000313" key="9">
    <source>
        <dbReference type="Proteomes" id="UP001189429"/>
    </source>
</evidence>
<comment type="subcellular location">
    <subcellularLocation>
        <location evidence="1">Cytoplasm</location>
        <location evidence="1">Cytoskeleton</location>
    </subcellularLocation>
</comment>
<organism evidence="8 9">
    <name type="scientific">Prorocentrum cordatum</name>
    <dbReference type="NCBI Taxonomy" id="2364126"/>
    <lineage>
        <taxon>Eukaryota</taxon>
        <taxon>Sar</taxon>
        <taxon>Alveolata</taxon>
        <taxon>Dinophyceae</taxon>
        <taxon>Prorocentrales</taxon>
        <taxon>Prorocentraceae</taxon>
        <taxon>Prorocentrum</taxon>
    </lineage>
</organism>
<evidence type="ECO:0000259" key="7">
    <source>
        <dbReference type="Pfam" id="PF04130"/>
    </source>
</evidence>
<keyword evidence="5" id="KW-0206">Cytoskeleton</keyword>
<keyword evidence="4" id="KW-0493">Microtubule</keyword>